<feature type="binding site" evidence="6">
    <location>
        <position position="148"/>
    </location>
    <ligand>
        <name>Mg(2+)</name>
        <dbReference type="ChEBI" id="CHEBI:18420"/>
        <label>1</label>
    </ligand>
</feature>
<proteinExistence type="inferred from homology"/>
<dbReference type="GO" id="GO:0003906">
    <property type="term" value="F:DNA-(apurinic or apyrimidinic site) endonuclease activity"/>
    <property type="evidence" value="ECO:0007669"/>
    <property type="project" value="TreeGrafter"/>
</dbReference>
<evidence type="ECO:0000256" key="7">
    <source>
        <dbReference type="PIRSR" id="PIRSR604808-3"/>
    </source>
</evidence>
<evidence type="ECO:0000256" key="4">
    <source>
        <dbReference type="ARBA" id="ARBA00022842"/>
    </source>
</evidence>
<evidence type="ECO:0000256" key="1">
    <source>
        <dbReference type="ARBA" id="ARBA00007092"/>
    </source>
</evidence>
<feature type="binding site" evidence="6">
    <location>
        <position position="244"/>
    </location>
    <ligand>
        <name>Mg(2+)</name>
        <dbReference type="ChEBI" id="CHEBI:18420"/>
        <label>1</label>
    </ligand>
</feature>
<keyword evidence="10" id="KW-1185">Reference proteome</keyword>
<dbReference type="InterPro" id="IPR036691">
    <property type="entry name" value="Endo/exonu/phosph_ase_sf"/>
</dbReference>
<feature type="binding site" evidence="6">
    <location>
        <position position="245"/>
    </location>
    <ligand>
        <name>Mg(2+)</name>
        <dbReference type="ChEBI" id="CHEBI:18420"/>
        <label>1</label>
    </ligand>
</feature>
<dbReference type="Proteomes" id="UP000298458">
    <property type="component" value="Unassembled WGS sequence"/>
</dbReference>
<dbReference type="AlphaFoldDB" id="A0A4V3JE37"/>
<evidence type="ECO:0000259" key="8">
    <source>
        <dbReference type="Pfam" id="PF03372"/>
    </source>
</evidence>
<dbReference type="GO" id="GO:0008311">
    <property type="term" value="F:double-stranded DNA 3'-5' DNA exonuclease activity"/>
    <property type="evidence" value="ECO:0007669"/>
    <property type="project" value="UniProtKB-EC"/>
</dbReference>
<protein>
    <submittedName>
        <fullName evidence="9">Exodeoxyribonuclease III</fullName>
        <ecNumber evidence="9">3.1.11.2</ecNumber>
    </submittedName>
</protein>
<dbReference type="InterPro" id="IPR005135">
    <property type="entry name" value="Endo/exonuclease/phosphatase"/>
</dbReference>
<feature type="site" description="Important for catalytic activity" evidence="7">
    <location>
        <position position="219"/>
    </location>
</feature>
<gene>
    <name evidence="9" type="primary">xth</name>
    <name evidence="9" type="ORF">EHO60_01065</name>
</gene>
<dbReference type="PROSITE" id="PS51435">
    <property type="entry name" value="AP_NUCLEASE_F1_4"/>
    <property type="match status" value="1"/>
</dbReference>
<organism evidence="9 10">
    <name type="scientific">Leptospira fletcheri</name>
    <dbReference type="NCBI Taxonomy" id="2484981"/>
    <lineage>
        <taxon>Bacteria</taxon>
        <taxon>Pseudomonadati</taxon>
        <taxon>Spirochaetota</taxon>
        <taxon>Spirochaetia</taxon>
        <taxon>Leptospirales</taxon>
        <taxon>Leptospiraceae</taxon>
        <taxon>Leptospira</taxon>
    </lineage>
</organism>
<dbReference type="GO" id="GO:0046872">
    <property type="term" value="F:metal ion binding"/>
    <property type="evidence" value="ECO:0007669"/>
    <property type="project" value="UniProtKB-KW"/>
</dbReference>
<dbReference type="GO" id="GO:0008081">
    <property type="term" value="F:phosphoric diester hydrolase activity"/>
    <property type="evidence" value="ECO:0007669"/>
    <property type="project" value="TreeGrafter"/>
</dbReference>
<comment type="cofactor">
    <cofactor evidence="6">
        <name>Mg(2+)</name>
        <dbReference type="ChEBI" id="CHEBI:18420"/>
    </cofactor>
    <cofactor evidence="6">
        <name>Mn(2+)</name>
        <dbReference type="ChEBI" id="CHEBI:29035"/>
    </cofactor>
    <text evidence="6">Probably binds two magnesium or manganese ions per subunit.</text>
</comment>
<feature type="active site" description="Proton donor/acceptor" evidence="5">
    <location>
        <position position="148"/>
    </location>
</feature>
<feature type="active site" description="Proton acceptor" evidence="5">
    <location>
        <position position="245"/>
    </location>
</feature>
<feature type="binding site" evidence="6">
    <location>
        <position position="7"/>
    </location>
    <ligand>
        <name>Mg(2+)</name>
        <dbReference type="ChEBI" id="CHEBI:18420"/>
        <label>1</label>
    </ligand>
</feature>
<dbReference type="PANTHER" id="PTHR22748">
    <property type="entry name" value="AP ENDONUCLEASE"/>
    <property type="match status" value="1"/>
</dbReference>
<dbReference type="SUPFAM" id="SSF56219">
    <property type="entry name" value="DNase I-like"/>
    <property type="match status" value="1"/>
</dbReference>
<dbReference type="EC" id="3.1.11.2" evidence="9"/>
<evidence type="ECO:0000256" key="6">
    <source>
        <dbReference type="PIRSR" id="PIRSR604808-2"/>
    </source>
</evidence>
<keyword evidence="2 6" id="KW-0479">Metal-binding</keyword>
<feature type="site" description="Interaction with DNA substrate" evidence="7">
    <location>
        <position position="245"/>
    </location>
</feature>
<comment type="similarity">
    <text evidence="1">Belongs to the DNA repair enzymes AP/ExoA family.</text>
</comment>
<accession>A0A4V3JE37</accession>
<keyword evidence="6" id="KW-0464">Manganese</keyword>
<dbReference type="GO" id="GO:0006284">
    <property type="term" value="P:base-excision repair"/>
    <property type="evidence" value="ECO:0007669"/>
    <property type="project" value="TreeGrafter"/>
</dbReference>
<evidence type="ECO:0000313" key="9">
    <source>
        <dbReference type="EMBL" id="TGK13965.1"/>
    </source>
</evidence>
<evidence type="ECO:0000256" key="5">
    <source>
        <dbReference type="PIRSR" id="PIRSR604808-1"/>
    </source>
</evidence>
<feature type="site" description="Transition state stabilizer" evidence="7">
    <location>
        <position position="150"/>
    </location>
</feature>
<dbReference type="FunFam" id="3.60.10.10:FF:000026">
    <property type="entry name" value="Exodeoxyribonuclease III"/>
    <property type="match status" value="1"/>
</dbReference>
<dbReference type="Gene3D" id="3.60.10.10">
    <property type="entry name" value="Endonuclease/exonuclease/phosphatase"/>
    <property type="match status" value="1"/>
</dbReference>
<reference evidence="9" key="1">
    <citation type="journal article" date="2019" name="PLoS Negl. Trop. Dis.">
        <title>Revisiting the worldwide diversity of Leptospira species in the environment.</title>
        <authorList>
            <person name="Vincent A.T."/>
            <person name="Schiettekatte O."/>
            <person name="Bourhy P."/>
            <person name="Veyrier F.J."/>
            <person name="Picardeau M."/>
        </authorList>
    </citation>
    <scope>NUCLEOTIDE SEQUENCE [LARGE SCALE GENOMIC DNA]</scope>
    <source>
        <strain evidence="9">SSW15</strain>
    </source>
</reference>
<dbReference type="EMBL" id="RQET01000001">
    <property type="protein sequence ID" value="TGK13965.1"/>
    <property type="molecule type" value="Genomic_DNA"/>
</dbReference>
<comment type="caution">
    <text evidence="9">The sequence shown here is derived from an EMBL/GenBank/DDBJ whole genome shotgun (WGS) entry which is preliminary data.</text>
</comment>
<evidence type="ECO:0000256" key="3">
    <source>
        <dbReference type="ARBA" id="ARBA00022801"/>
    </source>
</evidence>
<feature type="binding site" evidence="6">
    <location>
        <position position="150"/>
    </location>
    <ligand>
        <name>Mg(2+)</name>
        <dbReference type="ChEBI" id="CHEBI:18420"/>
        <label>1</label>
    </ligand>
</feature>
<name>A0A4V3JE37_9LEPT</name>
<feature type="domain" description="Endonuclease/exonuclease/phosphatase" evidence="8">
    <location>
        <begin position="6"/>
        <end position="245"/>
    </location>
</feature>
<feature type="binding site" evidence="6">
    <location>
        <position position="35"/>
    </location>
    <ligand>
        <name>Mg(2+)</name>
        <dbReference type="ChEBI" id="CHEBI:18420"/>
        <label>1</label>
    </ligand>
</feature>
<dbReference type="NCBIfam" id="TIGR00633">
    <property type="entry name" value="xth"/>
    <property type="match status" value="1"/>
</dbReference>
<dbReference type="OrthoDB" id="9803914at2"/>
<evidence type="ECO:0000256" key="2">
    <source>
        <dbReference type="ARBA" id="ARBA00022723"/>
    </source>
</evidence>
<feature type="active site" evidence="5">
    <location>
        <position position="108"/>
    </location>
</feature>
<dbReference type="PANTHER" id="PTHR22748:SF6">
    <property type="entry name" value="DNA-(APURINIC OR APYRIMIDINIC SITE) ENDONUCLEASE"/>
    <property type="match status" value="1"/>
</dbReference>
<dbReference type="Pfam" id="PF03372">
    <property type="entry name" value="Exo_endo_phos"/>
    <property type="match status" value="1"/>
</dbReference>
<keyword evidence="4 6" id="KW-0460">Magnesium</keyword>
<evidence type="ECO:0000313" key="10">
    <source>
        <dbReference type="Proteomes" id="UP000298458"/>
    </source>
</evidence>
<dbReference type="InterPro" id="IPR004808">
    <property type="entry name" value="AP_endonuc_1"/>
</dbReference>
<dbReference type="NCBIfam" id="TIGR00195">
    <property type="entry name" value="exoDNase_III"/>
    <property type="match status" value="1"/>
</dbReference>
<dbReference type="CDD" id="cd10281">
    <property type="entry name" value="Nape_like_AP-endo"/>
    <property type="match status" value="1"/>
</dbReference>
<sequence length="254" mass="29106">MKVICLNCNGIRASWTKGLGEFLEQENPDLVCFQETKAQPDQLAPELWEKLGYKAYFHSAEKKGYSGVGLWTKKEPKQVTYGIGVEEFDKEGRSVLADFGGFALWTVYFPSGTTGDVRQAAKMRFLAEFLKISQKMKKKHPNIILCGDVNIAHTEKDIHDPKGNAKSSGFLPEERAWLTDFLKTGWLDSFRALYPEKQEYSWWTFRAGARGKNKGWRIDYFFVPEELRKKLKSLTIQKDPILSDHAPMILEISL</sequence>
<dbReference type="RefSeq" id="WP_135766306.1">
    <property type="nucleotide sequence ID" value="NZ_RQET01000001.1"/>
</dbReference>
<keyword evidence="3 9" id="KW-0378">Hydrolase</keyword>